<name>A0ABZ2UVW8_9CYAN</name>
<evidence type="ECO:0000259" key="2">
    <source>
        <dbReference type="Pfam" id="PF04773"/>
    </source>
</evidence>
<keyword evidence="1" id="KW-0732">Signal</keyword>
<feature type="domain" description="FecR protein" evidence="2">
    <location>
        <begin position="67"/>
        <end position="169"/>
    </location>
</feature>
<accession>A0ABZ2UVW8</accession>
<dbReference type="RefSeq" id="WP_353930612.1">
    <property type="nucleotide sequence ID" value="NZ_CP150886.1"/>
</dbReference>
<protein>
    <submittedName>
        <fullName evidence="3">FecR family protein</fullName>
    </submittedName>
</protein>
<proteinExistence type="predicted"/>
<dbReference type="EMBL" id="CP150886">
    <property type="protein sequence ID" value="WZB87700.1"/>
    <property type="molecule type" value="Genomic_DNA"/>
</dbReference>
<feature type="signal peptide" evidence="1">
    <location>
        <begin position="1"/>
        <end position="22"/>
    </location>
</feature>
<dbReference type="Pfam" id="PF04773">
    <property type="entry name" value="FecR"/>
    <property type="match status" value="1"/>
</dbReference>
<dbReference type="Proteomes" id="UP001483337">
    <property type="component" value="Chromosome"/>
</dbReference>
<dbReference type="Gene3D" id="2.60.120.1440">
    <property type="match status" value="1"/>
</dbReference>
<evidence type="ECO:0000313" key="3">
    <source>
        <dbReference type="EMBL" id="WZB87700.1"/>
    </source>
</evidence>
<evidence type="ECO:0000256" key="1">
    <source>
        <dbReference type="SAM" id="SignalP"/>
    </source>
</evidence>
<sequence length="276" mass="29659">MKNFWAYQFIFVLTALVSTVNASSADPLRVKVNRWLEVRRPVGQVIYVNGQKSQPAKNGLRIQSVGDTIITKQGSSAVLAMDIGTGFINIAENTIVTVNRLDKGTGGGRVTQLQVKSGQVRMQIRRLTHDTSRVEISTPAGVAGVRGTEFGVSVQDNGKTGVGTKEGSVSTSAQGKTVLVNAGFQNLTIPGKSPSPPVPLQDNPRLNIRQLVANGNQVRIVGNVDPVNLVKFFQKSINIDEAGNFDVNVPLPPNRQVEAEVITPLGTQQPYQLVVP</sequence>
<reference evidence="3 4" key="1">
    <citation type="submission" date="2024-04" db="EMBL/GenBank/DDBJ databases">
        <title>Okeanomitos corallinicola gen. &amp; sp. nov. (Nostocales, Cyanobacteria), a new toxic marine heterocyst-forming cyanobacterium from a coral reef.</title>
        <authorList>
            <person name="Li H."/>
            <person name="Li R."/>
            <person name="Kang J."/>
            <person name="Hii K.S."/>
            <person name="Mohamed H.F."/>
            <person name="Xu X."/>
            <person name="Luo Z."/>
        </authorList>
    </citation>
    <scope>NUCLEOTIDE SEQUENCE [LARGE SCALE GENOMIC DNA]</scope>
    <source>
        <strain evidence="3 4">TIOX110</strain>
    </source>
</reference>
<dbReference type="InterPro" id="IPR006860">
    <property type="entry name" value="FecR"/>
</dbReference>
<keyword evidence="4" id="KW-1185">Reference proteome</keyword>
<organism evidence="3 4">
    <name type="scientific">Okeanomitos corallinicola TIOX110</name>
    <dbReference type="NCBI Taxonomy" id="3133117"/>
    <lineage>
        <taxon>Bacteria</taxon>
        <taxon>Bacillati</taxon>
        <taxon>Cyanobacteriota</taxon>
        <taxon>Cyanophyceae</taxon>
        <taxon>Nostocales</taxon>
        <taxon>Aphanizomenonaceae</taxon>
        <taxon>Okeanomitos</taxon>
    </lineage>
</organism>
<dbReference type="PANTHER" id="PTHR38731">
    <property type="entry name" value="LIPL45-RELATED LIPOPROTEIN-RELATED"/>
    <property type="match status" value="1"/>
</dbReference>
<feature type="chain" id="PRO_5046724556" evidence="1">
    <location>
        <begin position="23"/>
        <end position="276"/>
    </location>
</feature>
<evidence type="ECO:0000313" key="4">
    <source>
        <dbReference type="Proteomes" id="UP001483337"/>
    </source>
</evidence>
<gene>
    <name evidence="3" type="ORF">WJM97_20470</name>
</gene>
<dbReference type="PANTHER" id="PTHR38731:SF1">
    <property type="entry name" value="FECR PROTEIN DOMAIN-CONTAINING PROTEIN"/>
    <property type="match status" value="1"/>
</dbReference>